<keyword evidence="1" id="KW-0805">Transcription regulation</keyword>
<dbReference type="InterPro" id="IPR029016">
    <property type="entry name" value="GAF-like_dom_sf"/>
</dbReference>
<dbReference type="EMBL" id="LT607751">
    <property type="protein sequence ID" value="SCG53885.1"/>
    <property type="molecule type" value="Genomic_DNA"/>
</dbReference>
<dbReference type="Proteomes" id="UP000198210">
    <property type="component" value="Chromosome I"/>
</dbReference>
<dbReference type="InterPro" id="IPR036388">
    <property type="entry name" value="WH-like_DNA-bd_sf"/>
</dbReference>
<sequence>MTRRRRATPAAAPPASTVARLRRELDGLRRAQRSQAVVEQATGLLIARLGCSPEDAFAQLARMSQQTNTRLVEVAAALLGVAAPPSAPTTGAEPFRPDRYLHRPPSPAPDRAPARVPLAGQVAARYHLARAAMTAAADPNALAEALWTEGVRHLAATSTLLGVLEPDGAVRLAGSYGLPPSVASRWQRAPASVNMAFLRTAVDGRPLWLTRDEAHRLGYDFIGGGAVRACLPLRRSDRTFGVAAISWDEHREFDAATRAYVEAVTEVAGRRLAELSPGAPAAHWVETVLDALPGSVAWWCPVRDPAGEIVDWRFDRCGPEATDGAGRPAGALTGRHLLDVHPSAAEDGIVAGCAAALRDGVPFRWGPGPVWQAADPRPVPVLFSLRAVPFGDGLLASWAYHDEQRRTVERVARLERAGDVGWTEWDFAAGRVEWSPAAYPILARDVADGPLPLGALHRCAAEADAPALRAAVHALTERAEPVDMVFTLRRHGETRPVRFLADPVVDGAGRVTGVRGAVARA</sequence>
<reference evidence="4 5" key="1">
    <citation type="submission" date="2016-06" db="EMBL/GenBank/DDBJ databases">
        <authorList>
            <person name="Kjaerup R.B."/>
            <person name="Dalgaard T.S."/>
            <person name="Juul-Madsen H.R."/>
        </authorList>
    </citation>
    <scope>NUCLEOTIDE SEQUENCE [LARGE SCALE GENOMIC DNA]</scope>
    <source>
        <strain evidence="4 5">DSM 45097</strain>
    </source>
</reference>
<evidence type="ECO:0000259" key="3">
    <source>
        <dbReference type="PROSITE" id="PS50921"/>
    </source>
</evidence>
<keyword evidence="2" id="KW-0804">Transcription</keyword>
<proteinExistence type="predicted"/>
<dbReference type="SMART" id="SM01012">
    <property type="entry name" value="ANTAR"/>
    <property type="match status" value="1"/>
</dbReference>
<dbReference type="GO" id="GO:0003723">
    <property type="term" value="F:RNA binding"/>
    <property type="evidence" value="ECO:0007669"/>
    <property type="project" value="InterPro"/>
</dbReference>
<evidence type="ECO:0000313" key="4">
    <source>
        <dbReference type="EMBL" id="SCG53885.1"/>
    </source>
</evidence>
<keyword evidence="5" id="KW-1185">Reference proteome</keyword>
<dbReference type="PROSITE" id="PS50921">
    <property type="entry name" value="ANTAR"/>
    <property type="match status" value="1"/>
</dbReference>
<organism evidence="4 5">
    <name type="scientific">Micromonospora siamensis</name>
    <dbReference type="NCBI Taxonomy" id="299152"/>
    <lineage>
        <taxon>Bacteria</taxon>
        <taxon>Bacillati</taxon>
        <taxon>Actinomycetota</taxon>
        <taxon>Actinomycetes</taxon>
        <taxon>Micromonosporales</taxon>
        <taxon>Micromonosporaceae</taxon>
        <taxon>Micromonospora</taxon>
    </lineage>
</organism>
<dbReference type="Gene3D" id="3.30.450.40">
    <property type="match status" value="1"/>
</dbReference>
<dbReference type="AlphaFoldDB" id="A0A1C5I6T9"/>
<dbReference type="SUPFAM" id="SSF52172">
    <property type="entry name" value="CheY-like"/>
    <property type="match status" value="1"/>
</dbReference>
<dbReference type="Gene3D" id="3.30.450.20">
    <property type="entry name" value="PAS domain"/>
    <property type="match status" value="1"/>
</dbReference>
<evidence type="ECO:0000256" key="1">
    <source>
        <dbReference type="ARBA" id="ARBA00023015"/>
    </source>
</evidence>
<accession>A0A1C5I6T9</accession>
<evidence type="ECO:0000256" key="2">
    <source>
        <dbReference type="ARBA" id="ARBA00023163"/>
    </source>
</evidence>
<evidence type="ECO:0000313" key="5">
    <source>
        <dbReference type="Proteomes" id="UP000198210"/>
    </source>
</evidence>
<dbReference type="InterPro" id="IPR011006">
    <property type="entry name" value="CheY-like_superfamily"/>
</dbReference>
<dbReference type="RefSeq" id="WP_088971076.1">
    <property type="nucleotide sequence ID" value="NZ_JBHLYF010000018.1"/>
</dbReference>
<dbReference type="Gene3D" id="1.10.10.10">
    <property type="entry name" value="Winged helix-like DNA-binding domain superfamily/Winged helix DNA-binding domain"/>
    <property type="match status" value="1"/>
</dbReference>
<dbReference type="SUPFAM" id="SSF55781">
    <property type="entry name" value="GAF domain-like"/>
    <property type="match status" value="1"/>
</dbReference>
<dbReference type="Pfam" id="PF03861">
    <property type="entry name" value="ANTAR"/>
    <property type="match status" value="1"/>
</dbReference>
<protein>
    <submittedName>
        <fullName evidence="4">ANTAR domain-containing protein</fullName>
    </submittedName>
</protein>
<dbReference type="InterPro" id="IPR005561">
    <property type="entry name" value="ANTAR"/>
</dbReference>
<gene>
    <name evidence="4" type="ORF">GA0074704_2997</name>
</gene>
<name>A0A1C5I6T9_9ACTN</name>
<feature type="domain" description="ANTAR" evidence="3">
    <location>
        <begin position="18"/>
        <end position="79"/>
    </location>
</feature>